<keyword evidence="2" id="KW-0812">Transmembrane</keyword>
<evidence type="ECO:0000313" key="4">
    <source>
        <dbReference type="EMBL" id="JAT64685.1"/>
    </source>
</evidence>
<feature type="transmembrane region" description="Helical" evidence="2">
    <location>
        <begin position="125"/>
        <end position="143"/>
    </location>
</feature>
<dbReference type="AlphaFoldDB" id="A0A1D1ZCW4"/>
<dbReference type="InterPro" id="IPR025164">
    <property type="entry name" value="Toastrack_DUF4097"/>
</dbReference>
<keyword evidence="2" id="KW-0472">Membrane</keyword>
<feature type="region of interest" description="Disordered" evidence="1">
    <location>
        <begin position="1"/>
        <end position="69"/>
    </location>
</feature>
<protein>
    <submittedName>
        <fullName evidence="4">Protein liaG</fullName>
    </submittedName>
</protein>
<evidence type="ECO:0000256" key="2">
    <source>
        <dbReference type="SAM" id="Phobius"/>
    </source>
</evidence>
<dbReference type="Pfam" id="PF13349">
    <property type="entry name" value="DUF4097"/>
    <property type="match status" value="1"/>
</dbReference>
<evidence type="ECO:0000259" key="3">
    <source>
        <dbReference type="Pfam" id="PF13349"/>
    </source>
</evidence>
<gene>
    <name evidence="4" type="primary">liaG</name>
    <name evidence="4" type="ORF">g.37572</name>
</gene>
<keyword evidence="2" id="KW-1133">Transmembrane helix</keyword>
<name>A0A1D1ZCW4_9ARAE</name>
<reference evidence="4" key="1">
    <citation type="submission" date="2015-07" db="EMBL/GenBank/DDBJ databases">
        <title>Transcriptome Assembly of Anthurium amnicola.</title>
        <authorList>
            <person name="Suzuki J."/>
        </authorList>
    </citation>
    <scope>NUCLEOTIDE SEQUENCE</scope>
</reference>
<feature type="domain" description="DUF4097" evidence="3">
    <location>
        <begin position="264"/>
        <end position="416"/>
    </location>
</feature>
<feature type="compositionally biased region" description="Basic and acidic residues" evidence="1">
    <location>
        <begin position="20"/>
        <end position="45"/>
    </location>
</feature>
<accession>A0A1D1ZCW4</accession>
<sequence length="418" mass="45359">FIKKKMSNTNNPFLPYLTEENNKNDNDNQNDNKAKSDNDISKILEEGSATAVPPPAYDEIAKPQPTQPGFDYPSYPPPPFSTTPGVQNENYNQSPNVYMNSNNGKRGNRICCPGAGSRRNKTCGCGWIIVLIIFIILGTISVINNNACNNINLGESNPQELTFDPSTTTTFKINTDGARIKKGEVRIFQQAPRSDGLQSVNIDVYTGSTGITPKIETSSKNGVFELKISQPGFSIFNIPPRCMKSQINVRLPSILGGTSSPSPNTIQVNNLDVTMYKNDISYQQNIKLVSKDGDITLNDVSAQSLIITTNDGDVFGTVTTISNELNITTNDGDLDLTLGNVQNPFNSKLTVLTDDGDVSLRFNGSSFSGNYAIRSNDGRILIQNNEPIKIGTQIVGTVGNGTGNLKIATDNGDVRLIF</sequence>
<proteinExistence type="predicted"/>
<evidence type="ECO:0000256" key="1">
    <source>
        <dbReference type="SAM" id="MobiDB-lite"/>
    </source>
</evidence>
<dbReference type="EMBL" id="GDJX01003251">
    <property type="protein sequence ID" value="JAT64685.1"/>
    <property type="molecule type" value="Transcribed_RNA"/>
</dbReference>
<organism evidence="4">
    <name type="scientific">Anthurium amnicola</name>
    <dbReference type="NCBI Taxonomy" id="1678845"/>
    <lineage>
        <taxon>Eukaryota</taxon>
        <taxon>Viridiplantae</taxon>
        <taxon>Streptophyta</taxon>
        <taxon>Embryophyta</taxon>
        <taxon>Tracheophyta</taxon>
        <taxon>Spermatophyta</taxon>
        <taxon>Magnoliopsida</taxon>
        <taxon>Liliopsida</taxon>
        <taxon>Araceae</taxon>
        <taxon>Pothoideae</taxon>
        <taxon>Potheae</taxon>
        <taxon>Anthurium</taxon>
    </lineage>
</organism>
<feature type="non-terminal residue" evidence="4">
    <location>
        <position position="1"/>
    </location>
</feature>